<dbReference type="PANTHER" id="PTHR36792:SF12">
    <property type="match status" value="1"/>
</dbReference>
<keyword evidence="1" id="KW-0812">Transmembrane</keyword>
<reference evidence="2 3" key="1">
    <citation type="submission" date="2019-06" db="EMBL/GenBank/DDBJ databases">
        <title>WGS assembly of Gossypium darwinii.</title>
        <authorList>
            <person name="Chen Z.J."/>
            <person name="Sreedasyam A."/>
            <person name="Ando A."/>
            <person name="Song Q."/>
            <person name="De L."/>
            <person name="Hulse-Kemp A."/>
            <person name="Ding M."/>
            <person name="Ye W."/>
            <person name="Kirkbride R."/>
            <person name="Jenkins J."/>
            <person name="Plott C."/>
            <person name="Lovell J."/>
            <person name="Lin Y.-M."/>
            <person name="Vaughn R."/>
            <person name="Liu B."/>
            <person name="Li W."/>
            <person name="Simpson S."/>
            <person name="Scheffler B."/>
            <person name="Saski C."/>
            <person name="Grover C."/>
            <person name="Hu G."/>
            <person name="Conover J."/>
            <person name="Carlson J."/>
            <person name="Shu S."/>
            <person name="Boston L."/>
            <person name="Williams M."/>
            <person name="Peterson D."/>
            <person name="Mcgee K."/>
            <person name="Jones D."/>
            <person name="Wendel J."/>
            <person name="Stelly D."/>
            <person name="Grimwood J."/>
            <person name="Schmutz J."/>
        </authorList>
    </citation>
    <scope>NUCLEOTIDE SEQUENCE [LARGE SCALE GENOMIC DNA]</scope>
    <source>
        <strain evidence="2">1808015.09</strain>
    </source>
</reference>
<dbReference type="PANTHER" id="PTHR36792">
    <property type="entry name" value="EXPRESSED PROTEIN"/>
    <property type="match status" value="1"/>
</dbReference>
<sequence length="97" mass="10899">MDNRVDPDRIPLARVVFQLVKVRFDDALKEAKAGDTNMQVLVGQRIAMAMVFLKISKRGMLELVKLQFGKLVISIQAGYPLFSSLHVIMLVALILMN</sequence>
<accession>A0A5D2F608</accession>
<protein>
    <submittedName>
        <fullName evidence="2">Uncharacterized protein</fullName>
    </submittedName>
</protein>
<evidence type="ECO:0000256" key="1">
    <source>
        <dbReference type="SAM" id="Phobius"/>
    </source>
</evidence>
<evidence type="ECO:0000313" key="2">
    <source>
        <dbReference type="EMBL" id="TYH00660.1"/>
    </source>
</evidence>
<feature type="transmembrane region" description="Helical" evidence="1">
    <location>
        <begin position="77"/>
        <end position="96"/>
    </location>
</feature>
<gene>
    <name evidence="2" type="ORF">ES288_A10G296800v1</name>
</gene>
<keyword evidence="3" id="KW-1185">Reference proteome</keyword>
<organism evidence="2 3">
    <name type="scientific">Gossypium darwinii</name>
    <name type="common">Darwin's cotton</name>
    <name type="synonym">Gossypium barbadense var. darwinii</name>
    <dbReference type="NCBI Taxonomy" id="34276"/>
    <lineage>
        <taxon>Eukaryota</taxon>
        <taxon>Viridiplantae</taxon>
        <taxon>Streptophyta</taxon>
        <taxon>Embryophyta</taxon>
        <taxon>Tracheophyta</taxon>
        <taxon>Spermatophyta</taxon>
        <taxon>Magnoliopsida</taxon>
        <taxon>eudicotyledons</taxon>
        <taxon>Gunneridae</taxon>
        <taxon>Pentapetalae</taxon>
        <taxon>rosids</taxon>
        <taxon>malvids</taxon>
        <taxon>Malvales</taxon>
        <taxon>Malvaceae</taxon>
        <taxon>Malvoideae</taxon>
        <taxon>Gossypium</taxon>
    </lineage>
</organism>
<dbReference type="EMBL" id="CM017697">
    <property type="protein sequence ID" value="TYH00660.1"/>
    <property type="molecule type" value="Genomic_DNA"/>
</dbReference>
<keyword evidence="1" id="KW-1133">Transmembrane helix</keyword>
<evidence type="ECO:0000313" key="3">
    <source>
        <dbReference type="Proteomes" id="UP000323506"/>
    </source>
</evidence>
<dbReference type="Proteomes" id="UP000323506">
    <property type="component" value="Chromosome A10"/>
</dbReference>
<dbReference type="AlphaFoldDB" id="A0A5D2F608"/>
<proteinExistence type="predicted"/>
<keyword evidence="1" id="KW-0472">Membrane</keyword>
<name>A0A5D2F608_GOSDA</name>